<dbReference type="SUPFAM" id="SSF53822">
    <property type="entry name" value="Periplasmic binding protein-like I"/>
    <property type="match status" value="1"/>
</dbReference>
<dbReference type="CDD" id="cd01392">
    <property type="entry name" value="HTH_LacI"/>
    <property type="match status" value="1"/>
</dbReference>
<dbReference type="Proteomes" id="UP000182737">
    <property type="component" value="Unassembled WGS sequence"/>
</dbReference>
<protein>
    <submittedName>
        <fullName evidence="5">Transcriptional regulator, LacI family</fullName>
    </submittedName>
</protein>
<dbReference type="OrthoDB" id="367059at2"/>
<dbReference type="CDD" id="cd06267">
    <property type="entry name" value="PBP1_LacI_sugar_binding-like"/>
    <property type="match status" value="1"/>
</dbReference>
<evidence type="ECO:0000256" key="2">
    <source>
        <dbReference type="ARBA" id="ARBA00023125"/>
    </source>
</evidence>
<organism evidence="5 6">
    <name type="scientific">Treponema bryantii</name>
    <dbReference type="NCBI Taxonomy" id="163"/>
    <lineage>
        <taxon>Bacteria</taxon>
        <taxon>Pseudomonadati</taxon>
        <taxon>Spirochaetota</taxon>
        <taxon>Spirochaetia</taxon>
        <taxon>Spirochaetales</taxon>
        <taxon>Treponemataceae</taxon>
        <taxon>Treponema</taxon>
    </lineage>
</organism>
<evidence type="ECO:0000259" key="4">
    <source>
        <dbReference type="PROSITE" id="PS50932"/>
    </source>
</evidence>
<evidence type="ECO:0000313" key="5">
    <source>
        <dbReference type="EMBL" id="SFJ08110.1"/>
    </source>
</evidence>
<accession>A0A1I3NGM1</accession>
<dbReference type="PROSITE" id="PS50932">
    <property type="entry name" value="HTH_LACI_2"/>
    <property type="match status" value="1"/>
</dbReference>
<dbReference type="SUPFAM" id="SSF47413">
    <property type="entry name" value="lambda repressor-like DNA-binding domains"/>
    <property type="match status" value="1"/>
</dbReference>
<sequence>MTIKDIAKECGCGVGTVSRVLNNHPDVSGETRAKVMSVVDKYGFVLNKNASLLKSQDSRTIEILVKGTSSPLLNEMLSVVLNRMEGLSYNASVVVLDEYDNEALVANRVYYEHKPQAMIFLGGNPDRYGNDFEKVRIPCVLVSNEPNSVTNEYLSSVSTDDIAASEYAAEYLIKKGHTKIGVIGGDFESSEITKKRYKGFLNAMEKHGLDFDQEKAYAVSKYSFEGGASAVRNLIKRSPDLTAIFTMADSMAIGACRALNDMGISVPDDISITGFDGLPYADFYSPRISTIRQQTERLAGDGLAVLLNMLERKEPARQVRIPFEFVEGESVRSLN</sequence>
<dbReference type="Pfam" id="PF00356">
    <property type="entry name" value="LacI"/>
    <property type="match status" value="1"/>
</dbReference>
<dbReference type="Gene3D" id="1.10.260.40">
    <property type="entry name" value="lambda repressor-like DNA-binding domains"/>
    <property type="match status" value="1"/>
</dbReference>
<dbReference type="GO" id="GO:0003700">
    <property type="term" value="F:DNA-binding transcription factor activity"/>
    <property type="evidence" value="ECO:0007669"/>
    <property type="project" value="TreeGrafter"/>
</dbReference>
<proteinExistence type="predicted"/>
<dbReference type="PANTHER" id="PTHR30146">
    <property type="entry name" value="LACI-RELATED TRANSCRIPTIONAL REPRESSOR"/>
    <property type="match status" value="1"/>
</dbReference>
<dbReference type="EMBL" id="FORI01000014">
    <property type="protein sequence ID" value="SFJ08110.1"/>
    <property type="molecule type" value="Genomic_DNA"/>
</dbReference>
<reference evidence="6" key="1">
    <citation type="submission" date="2016-10" db="EMBL/GenBank/DDBJ databases">
        <authorList>
            <person name="Varghese N."/>
            <person name="Submissions S."/>
        </authorList>
    </citation>
    <scope>NUCLEOTIDE SEQUENCE [LARGE SCALE GENOMIC DNA]</scope>
    <source>
        <strain evidence="6">XBD1002</strain>
    </source>
</reference>
<evidence type="ECO:0000256" key="1">
    <source>
        <dbReference type="ARBA" id="ARBA00023015"/>
    </source>
</evidence>
<dbReference type="PANTHER" id="PTHR30146:SF149">
    <property type="entry name" value="HTH-TYPE TRANSCRIPTIONAL REGULATOR EBGR"/>
    <property type="match status" value="1"/>
</dbReference>
<dbReference type="Pfam" id="PF13377">
    <property type="entry name" value="Peripla_BP_3"/>
    <property type="match status" value="1"/>
</dbReference>
<feature type="domain" description="HTH lacI-type" evidence="4">
    <location>
        <begin position="1"/>
        <end position="55"/>
    </location>
</feature>
<evidence type="ECO:0000313" key="6">
    <source>
        <dbReference type="Proteomes" id="UP000182737"/>
    </source>
</evidence>
<name>A0A1I3NGM1_9SPIR</name>
<dbReference type="RefSeq" id="WP_074933785.1">
    <property type="nucleotide sequence ID" value="NZ_FORI01000014.1"/>
</dbReference>
<evidence type="ECO:0000256" key="3">
    <source>
        <dbReference type="ARBA" id="ARBA00023163"/>
    </source>
</evidence>
<dbReference type="AlphaFoldDB" id="A0A1I3NGM1"/>
<keyword evidence="3" id="KW-0804">Transcription</keyword>
<dbReference type="SMART" id="SM00354">
    <property type="entry name" value="HTH_LACI"/>
    <property type="match status" value="1"/>
</dbReference>
<keyword evidence="6" id="KW-1185">Reference proteome</keyword>
<dbReference type="InterPro" id="IPR046335">
    <property type="entry name" value="LacI/GalR-like_sensor"/>
</dbReference>
<dbReference type="InterPro" id="IPR028082">
    <property type="entry name" value="Peripla_BP_I"/>
</dbReference>
<keyword evidence="1" id="KW-0805">Transcription regulation</keyword>
<dbReference type="InterPro" id="IPR000843">
    <property type="entry name" value="HTH_LacI"/>
</dbReference>
<keyword evidence="2" id="KW-0238">DNA-binding</keyword>
<dbReference type="GO" id="GO:0000976">
    <property type="term" value="F:transcription cis-regulatory region binding"/>
    <property type="evidence" value="ECO:0007669"/>
    <property type="project" value="TreeGrafter"/>
</dbReference>
<dbReference type="Gene3D" id="3.40.50.2300">
    <property type="match status" value="2"/>
</dbReference>
<dbReference type="InterPro" id="IPR010982">
    <property type="entry name" value="Lambda_DNA-bd_dom_sf"/>
</dbReference>
<gene>
    <name evidence="5" type="ORF">SAMN04487775_11434</name>
</gene>